<dbReference type="InterPro" id="IPR006555">
    <property type="entry name" value="ATP-dep_Helicase_C"/>
</dbReference>
<evidence type="ECO:0000256" key="2">
    <source>
        <dbReference type="ARBA" id="ARBA00022801"/>
    </source>
</evidence>
<dbReference type="GO" id="GO:0016818">
    <property type="term" value="F:hydrolase activity, acting on acid anhydrides, in phosphorus-containing anhydrides"/>
    <property type="evidence" value="ECO:0007669"/>
    <property type="project" value="InterPro"/>
</dbReference>
<comment type="similarity">
    <text evidence="4">Belongs to the helicase family. DinG subfamily.</text>
</comment>
<dbReference type="OrthoDB" id="9805194at2"/>
<dbReference type="GO" id="GO:0005524">
    <property type="term" value="F:ATP binding"/>
    <property type="evidence" value="ECO:0007669"/>
    <property type="project" value="UniProtKB-KW"/>
</dbReference>
<dbReference type="GO" id="GO:0003678">
    <property type="term" value="F:DNA helicase activity"/>
    <property type="evidence" value="ECO:0007669"/>
    <property type="project" value="TreeGrafter"/>
</dbReference>
<dbReference type="Gene3D" id="3.40.50.300">
    <property type="entry name" value="P-loop containing nucleotide triphosphate hydrolases"/>
    <property type="match status" value="2"/>
</dbReference>
<keyword evidence="7" id="KW-1185">Reference proteome</keyword>
<dbReference type="EMBL" id="QYUK01000011">
    <property type="protein sequence ID" value="RJF88759.1"/>
    <property type="molecule type" value="Genomic_DNA"/>
</dbReference>
<evidence type="ECO:0000256" key="3">
    <source>
        <dbReference type="ARBA" id="ARBA00022840"/>
    </source>
</evidence>
<dbReference type="InterPro" id="IPR027417">
    <property type="entry name" value="P-loop_NTPase"/>
</dbReference>
<reference evidence="6 7" key="1">
    <citation type="submission" date="2018-09" db="EMBL/GenBank/DDBJ databases">
        <authorList>
            <person name="Zhu H."/>
        </authorList>
    </citation>
    <scope>NUCLEOTIDE SEQUENCE [LARGE SCALE GENOMIC DNA]</scope>
    <source>
        <strain evidence="6 7">K1W22B-8</strain>
    </source>
</reference>
<dbReference type="AlphaFoldDB" id="A0A418WFQ6"/>
<evidence type="ECO:0000313" key="6">
    <source>
        <dbReference type="EMBL" id="RJF88759.1"/>
    </source>
</evidence>
<keyword evidence="1" id="KW-0547">Nucleotide-binding</keyword>
<keyword evidence="3" id="KW-0067">ATP-binding</keyword>
<dbReference type="GO" id="GO:0003676">
    <property type="term" value="F:nucleic acid binding"/>
    <property type="evidence" value="ECO:0007669"/>
    <property type="project" value="InterPro"/>
</dbReference>
<protein>
    <submittedName>
        <fullName evidence="6">ATP-dependent DNA helicase</fullName>
    </submittedName>
</protein>
<evidence type="ECO:0000256" key="4">
    <source>
        <dbReference type="ARBA" id="ARBA00038058"/>
    </source>
</evidence>
<feature type="domain" description="Helicase ATP-binding" evidence="5">
    <location>
        <begin position="204"/>
        <end position="500"/>
    </location>
</feature>
<dbReference type="SMART" id="SM00491">
    <property type="entry name" value="HELICc2"/>
    <property type="match status" value="1"/>
</dbReference>
<dbReference type="Pfam" id="PF13307">
    <property type="entry name" value="Helicase_C_2"/>
    <property type="match status" value="1"/>
</dbReference>
<organism evidence="6 7">
    <name type="scientific">Oleomonas cavernae</name>
    <dbReference type="NCBI Taxonomy" id="2320859"/>
    <lineage>
        <taxon>Bacteria</taxon>
        <taxon>Pseudomonadati</taxon>
        <taxon>Pseudomonadota</taxon>
        <taxon>Alphaproteobacteria</taxon>
        <taxon>Acetobacterales</taxon>
        <taxon>Acetobacteraceae</taxon>
        <taxon>Oleomonas</taxon>
    </lineage>
</organism>
<dbReference type="InterPro" id="IPR045028">
    <property type="entry name" value="DinG/Rad3-like"/>
</dbReference>
<evidence type="ECO:0000259" key="5">
    <source>
        <dbReference type="PROSITE" id="PS51193"/>
    </source>
</evidence>
<dbReference type="SUPFAM" id="SSF52540">
    <property type="entry name" value="P-loop containing nucleoside triphosphate hydrolases"/>
    <property type="match status" value="2"/>
</dbReference>
<proteinExistence type="inferred from homology"/>
<keyword evidence="2" id="KW-0378">Hydrolase</keyword>
<dbReference type="PANTHER" id="PTHR11472">
    <property type="entry name" value="DNA REPAIR DEAD HELICASE RAD3/XP-D SUBFAMILY MEMBER"/>
    <property type="match status" value="1"/>
</dbReference>
<dbReference type="PANTHER" id="PTHR11472:SF34">
    <property type="entry name" value="REGULATOR OF TELOMERE ELONGATION HELICASE 1"/>
    <property type="match status" value="1"/>
</dbReference>
<name>A0A418WFQ6_9PROT</name>
<evidence type="ECO:0000256" key="1">
    <source>
        <dbReference type="ARBA" id="ARBA00022741"/>
    </source>
</evidence>
<evidence type="ECO:0000313" key="7">
    <source>
        <dbReference type="Proteomes" id="UP000284605"/>
    </source>
</evidence>
<dbReference type="Proteomes" id="UP000284605">
    <property type="component" value="Unassembled WGS sequence"/>
</dbReference>
<dbReference type="InterPro" id="IPR014013">
    <property type="entry name" value="Helic_SF1/SF2_ATP-bd_DinG/Rad3"/>
</dbReference>
<dbReference type="RefSeq" id="WP_119779557.1">
    <property type="nucleotide sequence ID" value="NZ_QYUK01000011.1"/>
</dbReference>
<dbReference type="PROSITE" id="PS51193">
    <property type="entry name" value="HELICASE_ATP_BIND_2"/>
    <property type="match status" value="1"/>
</dbReference>
<comment type="caution">
    <text evidence="6">The sequence shown here is derived from an EMBL/GenBank/DDBJ whole genome shotgun (WGS) entry which is preliminary data.</text>
</comment>
<keyword evidence="6" id="KW-0347">Helicase</keyword>
<sequence length="921" mass="99418">MSESPAPPHHEAVITRLPELPALVAGVRGAVVVRPEGEIEELSLREAARVAEGGQVIVAHAPLTARRLGLAGLRAFDVLELFAFVRPARFCLPSPAGLAALFHLALPADMVDEAAVLPAVAQYLLDELATAKDRAEAARIAHTMGKGGWPWAPYVLAALGLADGGEGRGSGLDVWNRLPDWEEPPPAQPPLGLAVEEAEARAALDRIKGAGAEERTAQGDYAALAAQAFGHRDVAGAPKMILAEAGTGIGKTLGYIAPASVWAQKNQAAVWLSTYTKNLQRQLDRELAKLYPDLALRSRKAVIRKGRENYLCLLNLEEVAGPGGVKPGTSAVAIGLVVRWARASRDGDMVGGDFPTWAIELLAGARLGALTDRRGECIHSACAHFRKCYVERARAKAKAAEIVVANHAFVMIQAALASDGRDLPSRYVFDEGHHVFDAADNAFSAHLTGTETAELRRWIRGAEAGHRRAGRGRGIERRLGDLVASDESGATALAELRISAGVLPAEGWQARIADGGAVGPVERFLAEVRRFVSARALERRGGFALEAPALDPTAELSESAHAVDALLRRLLEPAAALKGRLAARLDQEADDLDTPTRLRLEAGIRSLERRVVQPVTAWRAMLRNLGQPTPPEFVDWLAIERDQGAERDVGLHRHWMDPTRPLSGALLERAHGVLITSATLRDSGPQTADDWHAAEVRTGASHLILPARRASFPSPFDYARQARVFIVNDVRRDEADEVAAAYRTLFLAAGGGGLGLFTAIDRLRRVHARIERPLDEAGIRLYAQHIDPMDVGTLVDLFRSEEHSCLLGTDAVRDGVDVPGRALRLIVFDRVPWPRPSLLHRARREAFGGAAYDDMLVRLKLRQAFGRLIRGQGDHGVFVMLDAMTPSRLLPAFPDGVPVERVGLAEAVKAVRAFLADANGF</sequence>
<gene>
    <name evidence="6" type="ORF">D3874_18650</name>
</gene>
<dbReference type="GO" id="GO:0006139">
    <property type="term" value="P:nucleobase-containing compound metabolic process"/>
    <property type="evidence" value="ECO:0007669"/>
    <property type="project" value="InterPro"/>
</dbReference>
<accession>A0A418WFQ6</accession>